<dbReference type="STRING" id="1046627.BZARG_587"/>
<proteinExistence type="predicted"/>
<dbReference type="AlphaFoldDB" id="G2EHJ9"/>
<feature type="domain" description="DUF7793" evidence="1">
    <location>
        <begin position="14"/>
        <end position="124"/>
    </location>
</feature>
<protein>
    <recommendedName>
        <fullName evidence="1">DUF7793 domain-containing protein</fullName>
    </recommendedName>
</protein>
<organism evidence="2 3">
    <name type="scientific">Bizionia argentinensis JUB59</name>
    <dbReference type="NCBI Taxonomy" id="1046627"/>
    <lineage>
        <taxon>Bacteria</taxon>
        <taxon>Pseudomonadati</taxon>
        <taxon>Bacteroidota</taxon>
        <taxon>Flavobacteriia</taxon>
        <taxon>Flavobacteriales</taxon>
        <taxon>Flavobacteriaceae</taxon>
        <taxon>Bizionia</taxon>
    </lineage>
</organism>
<dbReference type="InterPro" id="IPR056695">
    <property type="entry name" value="DUF7793"/>
</dbReference>
<name>G2EHJ9_9FLAO</name>
<dbReference type="Proteomes" id="UP000003730">
    <property type="component" value="Unassembled WGS sequence"/>
</dbReference>
<dbReference type="RefSeq" id="WP_008639710.1">
    <property type="nucleotide sequence ID" value="NZ_AFXZ01000067.1"/>
</dbReference>
<comment type="caution">
    <text evidence="2">The sequence shown here is derived from an EMBL/GenBank/DDBJ whole genome shotgun (WGS) entry which is preliminary data.</text>
</comment>
<dbReference type="EMBL" id="AFXZ01000067">
    <property type="protein sequence ID" value="EGV42245.1"/>
    <property type="molecule type" value="Genomic_DNA"/>
</dbReference>
<evidence type="ECO:0000313" key="3">
    <source>
        <dbReference type="Proteomes" id="UP000003730"/>
    </source>
</evidence>
<sequence length="134" mass="15375">MNALILNKLDTVKFWIENDILFCKFNQLDYYFSEDEARFFLTKIEKLTKGNPMPCVIDARQFVGNFSPSAAKLFTASPIIENILVHAFIADTFNVKLLIGSFIRIFGQKAHMQIFNTPETALEYCIIAKNLRDA</sequence>
<keyword evidence="3" id="KW-1185">Reference proteome</keyword>
<dbReference type="OrthoDB" id="1433063at2"/>
<evidence type="ECO:0000259" key="1">
    <source>
        <dbReference type="Pfam" id="PF25056"/>
    </source>
</evidence>
<accession>G2EHJ9</accession>
<evidence type="ECO:0000313" key="2">
    <source>
        <dbReference type="EMBL" id="EGV42245.1"/>
    </source>
</evidence>
<reference evidence="2 3" key="1">
    <citation type="journal article" date="2008" name="Int. J. Syst. Evol. Microbiol.">
        <title>Bizionia argentinensis sp. nov., isolated from surface marine water in Antarctica.</title>
        <authorList>
            <person name="Bercovich A."/>
            <person name="Vazquez S.C."/>
            <person name="Yankilevich P."/>
            <person name="Coria S.H."/>
            <person name="Foti M."/>
            <person name="Hernandez E."/>
            <person name="Vidal A."/>
            <person name="Ruberto L."/>
            <person name="Melo C."/>
            <person name="Marenssi S."/>
            <person name="Criscuolo M."/>
            <person name="Memoli M."/>
            <person name="Arguelles M."/>
            <person name="Mac Cormack W.P."/>
        </authorList>
    </citation>
    <scope>NUCLEOTIDE SEQUENCE [LARGE SCALE GENOMIC DNA]</scope>
    <source>
        <strain evidence="2 3">JUB59</strain>
    </source>
</reference>
<dbReference type="eggNOG" id="ENOG5032WC5">
    <property type="taxonomic scope" value="Bacteria"/>
</dbReference>
<dbReference type="Pfam" id="PF25056">
    <property type="entry name" value="DUF7793"/>
    <property type="match status" value="1"/>
</dbReference>
<gene>
    <name evidence="2" type="ORF">BZARG_587</name>
</gene>